<proteinExistence type="inferred from homology"/>
<gene>
    <name evidence="3" type="ORF">M409DRAFT_48402</name>
</gene>
<evidence type="ECO:0000256" key="1">
    <source>
        <dbReference type="ARBA" id="ARBA00006484"/>
    </source>
</evidence>
<comment type="similarity">
    <text evidence="1">Belongs to the short-chain dehydrogenases/reductases (SDR) family.</text>
</comment>
<evidence type="ECO:0000256" key="2">
    <source>
        <dbReference type="ARBA" id="ARBA00023002"/>
    </source>
</evidence>
<evidence type="ECO:0000313" key="3">
    <source>
        <dbReference type="EMBL" id="KAF2173420.1"/>
    </source>
</evidence>
<reference evidence="3" key="1">
    <citation type="journal article" date="2020" name="Stud. Mycol.">
        <title>101 Dothideomycetes genomes: a test case for predicting lifestyles and emergence of pathogens.</title>
        <authorList>
            <person name="Haridas S."/>
            <person name="Albert R."/>
            <person name="Binder M."/>
            <person name="Bloem J."/>
            <person name="Labutti K."/>
            <person name="Salamov A."/>
            <person name="Andreopoulos B."/>
            <person name="Baker S."/>
            <person name="Barry K."/>
            <person name="Bills G."/>
            <person name="Bluhm B."/>
            <person name="Cannon C."/>
            <person name="Castanera R."/>
            <person name="Culley D."/>
            <person name="Daum C."/>
            <person name="Ezra D."/>
            <person name="Gonzalez J."/>
            <person name="Henrissat B."/>
            <person name="Kuo A."/>
            <person name="Liang C."/>
            <person name="Lipzen A."/>
            <person name="Lutzoni F."/>
            <person name="Magnuson J."/>
            <person name="Mondo S."/>
            <person name="Nolan M."/>
            <person name="Ohm R."/>
            <person name="Pangilinan J."/>
            <person name="Park H.-J."/>
            <person name="Ramirez L."/>
            <person name="Alfaro M."/>
            <person name="Sun H."/>
            <person name="Tritt A."/>
            <person name="Yoshinaga Y."/>
            <person name="Zwiers L.-H."/>
            <person name="Turgeon B."/>
            <person name="Goodwin S."/>
            <person name="Spatafora J."/>
            <person name="Crous P."/>
            <person name="Grigoriev I."/>
        </authorList>
    </citation>
    <scope>NUCLEOTIDE SEQUENCE</scope>
    <source>
        <strain evidence="3">ATCC 36951</strain>
    </source>
</reference>
<dbReference type="PANTHER" id="PTHR43180:SF31">
    <property type="entry name" value="CHAIN DEHYDROGENASE_REDUCTASE, PUTATIVE (AFU_ORTHOLOGUE AFUA_2G16570)-RELATED"/>
    <property type="match status" value="1"/>
</dbReference>
<evidence type="ECO:0000313" key="4">
    <source>
        <dbReference type="Proteomes" id="UP000799537"/>
    </source>
</evidence>
<name>A0A6A6D4X2_ZASCE</name>
<dbReference type="GeneID" id="54564201"/>
<keyword evidence="2" id="KW-0560">Oxidoreductase</keyword>
<dbReference type="EMBL" id="ML993579">
    <property type="protein sequence ID" value="KAF2173420.1"/>
    <property type="molecule type" value="Genomic_DNA"/>
</dbReference>
<dbReference type="SUPFAM" id="SSF51735">
    <property type="entry name" value="NAD(P)-binding Rossmann-fold domains"/>
    <property type="match status" value="1"/>
</dbReference>
<dbReference type="Proteomes" id="UP000799537">
    <property type="component" value="Unassembled WGS sequence"/>
</dbReference>
<protein>
    <submittedName>
        <fullName evidence="3">Uncharacterized protein</fullName>
    </submittedName>
</protein>
<dbReference type="Pfam" id="PF00106">
    <property type="entry name" value="adh_short"/>
    <property type="match status" value="1"/>
</dbReference>
<dbReference type="RefSeq" id="XP_033674309.1">
    <property type="nucleotide sequence ID" value="XM_033810929.1"/>
</dbReference>
<organism evidence="3 4">
    <name type="scientific">Zasmidium cellare ATCC 36951</name>
    <dbReference type="NCBI Taxonomy" id="1080233"/>
    <lineage>
        <taxon>Eukaryota</taxon>
        <taxon>Fungi</taxon>
        <taxon>Dikarya</taxon>
        <taxon>Ascomycota</taxon>
        <taxon>Pezizomycotina</taxon>
        <taxon>Dothideomycetes</taxon>
        <taxon>Dothideomycetidae</taxon>
        <taxon>Mycosphaerellales</taxon>
        <taxon>Mycosphaerellaceae</taxon>
        <taxon>Zasmidium</taxon>
    </lineage>
</organism>
<dbReference type="GO" id="GO:0016491">
    <property type="term" value="F:oxidoreductase activity"/>
    <property type="evidence" value="ECO:0007669"/>
    <property type="project" value="UniProtKB-KW"/>
</dbReference>
<accession>A0A6A6D4X2</accession>
<keyword evidence="4" id="KW-1185">Reference proteome</keyword>
<dbReference type="Gene3D" id="3.40.50.720">
    <property type="entry name" value="NAD(P)-binding Rossmann-like Domain"/>
    <property type="match status" value="2"/>
</dbReference>
<dbReference type="PANTHER" id="PTHR43180">
    <property type="entry name" value="3-OXOACYL-(ACYL-CARRIER-PROTEIN) REDUCTASE (AFU_ORTHOLOGUE AFUA_6G11210)"/>
    <property type="match status" value="1"/>
</dbReference>
<dbReference type="AlphaFoldDB" id="A0A6A6D4X2"/>
<dbReference type="OrthoDB" id="5371740at2759"/>
<dbReference type="PRINTS" id="PR00081">
    <property type="entry name" value="GDHRDH"/>
</dbReference>
<sequence length="263" mass="29144">MEVALDERFSSAHRIDPAGGFDLGKLRGKTAVITGGASGIGEASLRGLVQAGAFVAFSDISQERGDALEKELGSENVAFVQGDVTNWSDQKRLFKTAVEKSPSGCINVVFANAAIVEPTEPDMDVADIGFRGVLLTTKPLPCHHRQYRWLLGPMIKWAARGLMRSLRSSMPENEMRVNLMAPWYLRTNLISQNAWDHLEDNRGIILAEKEDAAKAVLHLASDETIHGRSIMIIPRKEAAEEYVDMDRDSHDLEVLGRERFSEK</sequence>
<dbReference type="InterPro" id="IPR002347">
    <property type="entry name" value="SDR_fam"/>
</dbReference>
<dbReference type="InterPro" id="IPR036291">
    <property type="entry name" value="NAD(P)-bd_dom_sf"/>
</dbReference>